<dbReference type="RefSeq" id="WP_048515218.1">
    <property type="nucleotide sequence ID" value="NZ_FUXD01000047.1"/>
</dbReference>
<evidence type="ECO:0000313" key="4">
    <source>
        <dbReference type="Proteomes" id="UP000036503"/>
    </source>
</evidence>
<evidence type="ECO:0000259" key="2">
    <source>
        <dbReference type="Pfam" id="PF01636"/>
    </source>
</evidence>
<dbReference type="PATRIC" id="fig|1122219.3.peg.2618"/>
<dbReference type="InParanoid" id="A0A0J6WTU6"/>
<evidence type="ECO:0000256" key="1">
    <source>
        <dbReference type="ARBA" id="ARBA00038240"/>
    </source>
</evidence>
<dbReference type="GO" id="GO:0009088">
    <property type="term" value="P:threonine biosynthetic process"/>
    <property type="evidence" value="ECO:0007669"/>
    <property type="project" value="TreeGrafter"/>
</dbReference>
<dbReference type="OrthoDB" id="4030632at2"/>
<dbReference type="Gene3D" id="3.90.1200.10">
    <property type="match status" value="1"/>
</dbReference>
<dbReference type="PANTHER" id="PTHR21064:SF6">
    <property type="entry name" value="AMINOGLYCOSIDE PHOSPHOTRANSFERASE DOMAIN-CONTAINING PROTEIN"/>
    <property type="match status" value="1"/>
</dbReference>
<evidence type="ECO:0000313" key="3">
    <source>
        <dbReference type="EMBL" id="KMO85583.1"/>
    </source>
</evidence>
<dbReference type="STRING" id="39029.BSR42_09195"/>
<dbReference type="Proteomes" id="UP000036503">
    <property type="component" value="Unassembled WGS sequence"/>
</dbReference>
<dbReference type="Pfam" id="PF01636">
    <property type="entry name" value="APH"/>
    <property type="match status" value="1"/>
</dbReference>
<dbReference type="InterPro" id="IPR050249">
    <property type="entry name" value="Pseudomonas-type_ThrB"/>
</dbReference>
<feature type="domain" description="Aminoglycoside phosphotransferase" evidence="2">
    <location>
        <begin position="56"/>
        <end position="276"/>
    </location>
</feature>
<protein>
    <recommendedName>
        <fullName evidence="2">Aminoglycoside phosphotransferase domain-containing protein</fullName>
    </recommendedName>
</protein>
<gene>
    <name evidence="3" type="ORF">AB840_12695</name>
</gene>
<dbReference type="EMBL" id="LEKT01000055">
    <property type="protein sequence ID" value="KMO85583.1"/>
    <property type="molecule type" value="Genomic_DNA"/>
</dbReference>
<keyword evidence="4" id="KW-1185">Reference proteome</keyword>
<comment type="caution">
    <text evidence="3">The sequence shown here is derived from an EMBL/GenBank/DDBJ whole genome shotgun (WGS) entry which is preliminary data.</text>
</comment>
<name>A0A0J6WTU6_9FIRM</name>
<dbReference type="AlphaFoldDB" id="A0A0J6WTU6"/>
<accession>A0A0J6WTU6</accession>
<dbReference type="InterPro" id="IPR011009">
    <property type="entry name" value="Kinase-like_dom_sf"/>
</dbReference>
<dbReference type="GO" id="GO:0004413">
    <property type="term" value="F:homoserine kinase activity"/>
    <property type="evidence" value="ECO:0007669"/>
    <property type="project" value="TreeGrafter"/>
</dbReference>
<comment type="similarity">
    <text evidence="1">Belongs to the pseudomonas-type ThrB family.</text>
</comment>
<organism evidence="3 4">
    <name type="scientific">Megasphaera cerevisiae DSM 20462</name>
    <dbReference type="NCBI Taxonomy" id="1122219"/>
    <lineage>
        <taxon>Bacteria</taxon>
        <taxon>Bacillati</taxon>
        <taxon>Bacillota</taxon>
        <taxon>Negativicutes</taxon>
        <taxon>Veillonellales</taxon>
        <taxon>Veillonellaceae</taxon>
        <taxon>Megasphaera</taxon>
    </lineage>
</organism>
<dbReference type="FunCoup" id="A0A0J6WTU6">
    <property type="interactions" value="3"/>
</dbReference>
<dbReference type="PANTHER" id="PTHR21064">
    <property type="entry name" value="AMINOGLYCOSIDE PHOSPHOTRANSFERASE DOMAIN-CONTAINING PROTEIN-RELATED"/>
    <property type="match status" value="1"/>
</dbReference>
<dbReference type="SUPFAM" id="SSF56112">
    <property type="entry name" value="Protein kinase-like (PK-like)"/>
    <property type="match status" value="1"/>
</dbReference>
<sequence length="327" mass="37753">MKEFGSLRQVFIPYLEKKIRQIYAFGEEITVRYLTFSENFTYVLYRGQKPIGIISLHKPGYHTPGELYDELVWMHEVRQETAVHVPQIFNGRNGGFLYAVTLPDDGGRYYFPVTEYLPGKTLESAEDGCAEAWAERVGEITAMLHVQSCRRATARPQLNCFQWDLPRTLGAQARWGNFNLYPVKQDEQDMLNKAARKIIEQLQIYGKSDANYFLIHADLHTGNLMTEGSEVSLIDFDDCGYSWFLYDLGAFMSRQSVHLQAVIDSWCSGYERIRPLSAADIQMIPAFVLMWRLVRLGWLATRKDNDVVSQDERRYLEKTLELAGIFV</sequence>
<proteinExistence type="inferred from homology"/>
<reference evidence="3 4" key="1">
    <citation type="submission" date="2015-06" db="EMBL/GenBank/DDBJ databases">
        <title>Draft genome sequence of beer spoilage bacterium Megasphaera cerevisiae type strain 20462.</title>
        <authorList>
            <person name="Kutumbaka K."/>
            <person name="Pasmowitz J."/>
            <person name="Mategko J."/>
            <person name="Reyes D."/>
            <person name="Friedrich A."/>
            <person name="Han S."/>
            <person name="Martens-Habbena W."/>
            <person name="Neal-McKinney J."/>
            <person name="Janagama H.K."/>
            <person name="Nadala C."/>
            <person name="Samadpour M."/>
        </authorList>
    </citation>
    <scope>NUCLEOTIDE SEQUENCE [LARGE SCALE GENOMIC DNA]</scope>
    <source>
        <strain evidence="3 4">DSM 20462</strain>
    </source>
</reference>
<dbReference type="InterPro" id="IPR002575">
    <property type="entry name" value="Aminoglycoside_PTrfase"/>
</dbReference>